<dbReference type="EC" id="1.1.1.381" evidence="5"/>
<evidence type="ECO:0000313" key="12">
    <source>
        <dbReference type="EMBL" id="KAJ7376858.1"/>
    </source>
</evidence>
<evidence type="ECO:0000256" key="6">
    <source>
        <dbReference type="ARBA" id="ARBA00044065"/>
    </source>
</evidence>
<reference evidence="12" key="1">
    <citation type="submission" date="2023-01" db="EMBL/GenBank/DDBJ databases">
        <title>Genome assembly of the deep-sea coral Lophelia pertusa.</title>
        <authorList>
            <person name="Herrera S."/>
            <person name="Cordes E."/>
        </authorList>
    </citation>
    <scope>NUCLEOTIDE SEQUENCE</scope>
    <source>
        <strain evidence="12">USNM1676648</strain>
        <tissue evidence="12">Polyp</tissue>
    </source>
</reference>
<dbReference type="InterPro" id="IPR002347">
    <property type="entry name" value="SDR_fam"/>
</dbReference>
<dbReference type="PRINTS" id="PR00080">
    <property type="entry name" value="SDRFAMILY"/>
</dbReference>
<evidence type="ECO:0000256" key="4">
    <source>
        <dbReference type="ARBA" id="ARBA00044050"/>
    </source>
</evidence>
<dbReference type="PANTHER" id="PTHR43086:SF3">
    <property type="entry name" value="NADP-DEPENDENT 3-HYDROXY ACID DEHYDROGENASE YDFG"/>
    <property type="match status" value="1"/>
</dbReference>
<dbReference type="InterPro" id="IPR020904">
    <property type="entry name" value="Sc_DH/Rdtase_CS"/>
</dbReference>
<sequence length="429" mass="47011">MGNLAGDREHVRWNPIDFILLMIKGITATLSAPDIDWQVEMTPVDFVSEMIVKMTQEMSVALGKVFHIINPQPLNAKWLFEWMSVHGYPLDIIPFQDWCKRIDVFCKNDPNGGLISLLRLLEIWMSDSSFLSNLSTYTMANFKGVMEHFKVSFPLINAELLSSYFSALVAQGVLPIPKKKIRGPRTLEGKVAIVTGASSGIGEAVSRALAENGAKVVLAARRKERLDRIRDEIAELGDVAVSMETDVVNRQQVLDLVSHTNDTLGPVDIIVNCAGLGIYTTMKNCHFDVWEKMVDVNCKGVMNCVGAVLPGMLGRKKGHIINISSNAGRKAFPGLAVYSATKFFVEALTQSLRLEIVGSGVKVTSIQPGDVSTEFGTGSSEEAREKYEVSDDIKRLNPSDIANAVVYAVTQPAHCAVNEILVEPTDAPC</sequence>
<dbReference type="Proteomes" id="UP001163046">
    <property type="component" value="Unassembled WGS sequence"/>
</dbReference>
<dbReference type="Gene3D" id="3.40.50.720">
    <property type="entry name" value="NAD(P)-binding Rossmann-like Domain"/>
    <property type="match status" value="2"/>
</dbReference>
<dbReference type="PRINTS" id="PR00081">
    <property type="entry name" value="GDHRDH"/>
</dbReference>
<proteinExistence type="inferred from homology"/>
<name>A0A9X0CWE9_9CNID</name>
<comment type="function">
    <text evidence="9">NADP-dependent dehydrogenase with broad substrate specificity acting on 3-hydroxy acids. Catalyzes the NADP-dependent oxidation of L-allo-threonine to L-2-amino-3-keto-butyrate, which is spontaneously decarboxylated into aminoacetone. Also acts on D-threonine, L-serine, D-serine, D-3-hydroxyisobutyrate, L-3-hydroxyisobutyrate, D-glycerate and L-glycerate. Able to catalyze the reduction of the malonic semialdehyde to 3-hydroxypropionic acid. YdfG is apparently supplementing RutE, the presumed malonic semialdehyde reductase involved in pyrimidine degradation since both are able to detoxify malonic semialdehyde.</text>
</comment>
<evidence type="ECO:0000256" key="8">
    <source>
        <dbReference type="ARBA" id="ARBA00044349"/>
    </source>
</evidence>
<dbReference type="OrthoDB" id="1933717at2759"/>
<evidence type="ECO:0000259" key="11">
    <source>
        <dbReference type="SMART" id="SM00822"/>
    </source>
</evidence>
<evidence type="ECO:0000256" key="10">
    <source>
        <dbReference type="ARBA" id="ARBA00047274"/>
    </source>
</evidence>
<dbReference type="EMBL" id="MU826388">
    <property type="protein sequence ID" value="KAJ7376858.1"/>
    <property type="molecule type" value="Genomic_DNA"/>
</dbReference>
<dbReference type="SUPFAM" id="SSF51735">
    <property type="entry name" value="NAD(P)-binding Rossmann-fold domains"/>
    <property type="match status" value="1"/>
</dbReference>
<evidence type="ECO:0000256" key="5">
    <source>
        <dbReference type="ARBA" id="ARBA00044059"/>
    </source>
</evidence>
<dbReference type="GO" id="GO:0035527">
    <property type="term" value="F:3-hydroxypropionate dehydrogenase (NADP+) activity"/>
    <property type="evidence" value="ECO:0007669"/>
    <property type="project" value="UniProtKB-EC"/>
</dbReference>
<keyword evidence="13" id="KW-1185">Reference proteome</keyword>
<dbReference type="FunFam" id="3.40.50.720:FF:000047">
    <property type="entry name" value="NADP-dependent L-serine/L-allo-threonine dehydrogenase"/>
    <property type="match status" value="1"/>
</dbReference>
<comment type="similarity">
    <text evidence="2">Belongs to the short-chain dehydrogenases/reductases (SDR) family. 17-beta-HSD 3 subfamily.</text>
</comment>
<comment type="catalytic activity">
    <reaction evidence="10">
        <text>3-hydroxypropanoate + NADP(+) = 3-oxopropanoate + NADPH + H(+)</text>
        <dbReference type="Rhea" id="RHEA:26438"/>
        <dbReference type="ChEBI" id="CHEBI:15378"/>
        <dbReference type="ChEBI" id="CHEBI:16510"/>
        <dbReference type="ChEBI" id="CHEBI:33190"/>
        <dbReference type="ChEBI" id="CHEBI:57783"/>
        <dbReference type="ChEBI" id="CHEBI:58349"/>
        <dbReference type="EC" id="1.1.1.298"/>
    </reaction>
</comment>
<dbReference type="Pfam" id="PF00106">
    <property type="entry name" value="adh_short"/>
    <property type="match status" value="1"/>
</dbReference>
<dbReference type="AlphaFoldDB" id="A0A9X0CWE9"/>
<feature type="domain" description="Ketoreductase" evidence="11">
    <location>
        <begin position="190"/>
        <end position="375"/>
    </location>
</feature>
<evidence type="ECO:0000256" key="1">
    <source>
        <dbReference type="ARBA" id="ARBA00023002"/>
    </source>
</evidence>
<dbReference type="GO" id="GO:0005783">
    <property type="term" value="C:endoplasmic reticulum"/>
    <property type="evidence" value="ECO:0007669"/>
    <property type="project" value="TreeGrafter"/>
</dbReference>
<evidence type="ECO:0000256" key="3">
    <source>
        <dbReference type="ARBA" id="ARBA00043812"/>
    </source>
</evidence>
<dbReference type="SMART" id="SM00822">
    <property type="entry name" value="PKS_KR"/>
    <property type="match status" value="1"/>
</dbReference>
<dbReference type="PROSITE" id="PS00061">
    <property type="entry name" value="ADH_SHORT"/>
    <property type="match status" value="1"/>
</dbReference>
<gene>
    <name evidence="12" type="ORF">OS493_032006</name>
</gene>
<comment type="caution">
    <text evidence="12">The sequence shown here is derived from an EMBL/GenBank/DDBJ whole genome shotgun (WGS) entry which is preliminary data.</text>
</comment>
<evidence type="ECO:0000256" key="2">
    <source>
        <dbReference type="ARBA" id="ARBA00038261"/>
    </source>
</evidence>
<dbReference type="InterPro" id="IPR036291">
    <property type="entry name" value="NAD(P)-bd_dom_sf"/>
</dbReference>
<evidence type="ECO:0000256" key="7">
    <source>
        <dbReference type="ARBA" id="ARBA00044271"/>
    </source>
</evidence>
<keyword evidence="1" id="KW-0560">Oxidoreductase</keyword>
<comment type="catalytic activity">
    <reaction evidence="3">
        <text>L-allo-threonine + NADP(+) = aminoacetone + CO2 + NADPH</text>
        <dbReference type="Rhea" id="RHEA:43524"/>
        <dbReference type="ChEBI" id="CHEBI:16526"/>
        <dbReference type="ChEBI" id="CHEBI:57783"/>
        <dbReference type="ChEBI" id="CHEBI:58320"/>
        <dbReference type="ChEBI" id="CHEBI:58349"/>
        <dbReference type="ChEBI" id="CHEBI:58585"/>
        <dbReference type="EC" id="1.1.1.381"/>
    </reaction>
</comment>
<accession>A0A9X0CWE9</accession>
<dbReference type="PANTHER" id="PTHR43086">
    <property type="entry name" value="VERY-LONG-CHAIN 3-OXOOACYL-COA REDUCTASE"/>
    <property type="match status" value="1"/>
</dbReference>
<dbReference type="EC" id="1.1.1.298" evidence="4"/>
<organism evidence="12 13">
    <name type="scientific">Desmophyllum pertusum</name>
    <dbReference type="NCBI Taxonomy" id="174260"/>
    <lineage>
        <taxon>Eukaryota</taxon>
        <taxon>Metazoa</taxon>
        <taxon>Cnidaria</taxon>
        <taxon>Anthozoa</taxon>
        <taxon>Hexacorallia</taxon>
        <taxon>Scleractinia</taxon>
        <taxon>Caryophylliina</taxon>
        <taxon>Caryophylliidae</taxon>
        <taxon>Desmophyllum</taxon>
    </lineage>
</organism>
<evidence type="ECO:0000313" key="13">
    <source>
        <dbReference type="Proteomes" id="UP001163046"/>
    </source>
</evidence>
<protein>
    <recommendedName>
        <fullName evidence="6">NADP-dependent 3-hydroxy acid dehydrogenase YdfG</fullName>
        <ecNumber evidence="4">1.1.1.298</ecNumber>
        <ecNumber evidence="5">1.1.1.381</ecNumber>
    </recommendedName>
    <alternativeName>
        <fullName evidence="8">L-allo-threonine dehydrogenase</fullName>
    </alternativeName>
    <alternativeName>
        <fullName evidence="7">Malonic semialdehyde reductase</fullName>
    </alternativeName>
</protein>
<evidence type="ECO:0000256" key="9">
    <source>
        <dbReference type="ARBA" id="ARBA00045650"/>
    </source>
</evidence>
<dbReference type="InterPro" id="IPR057326">
    <property type="entry name" value="KR_dom"/>
</dbReference>
<dbReference type="GO" id="GO:0030497">
    <property type="term" value="P:fatty acid elongation"/>
    <property type="evidence" value="ECO:0007669"/>
    <property type="project" value="TreeGrafter"/>
</dbReference>